<protein>
    <submittedName>
        <fullName evidence="3">Uncharacterized protein</fullName>
    </submittedName>
</protein>
<keyword evidence="2" id="KW-0812">Transmembrane</keyword>
<keyword evidence="2" id="KW-0472">Membrane</keyword>
<evidence type="ECO:0000256" key="1">
    <source>
        <dbReference type="SAM" id="MobiDB-lite"/>
    </source>
</evidence>
<evidence type="ECO:0000256" key="2">
    <source>
        <dbReference type="SAM" id="Phobius"/>
    </source>
</evidence>
<reference evidence="3" key="1">
    <citation type="journal article" date="2013" name="J. Plant Res.">
        <title>Effect of fungi and light on seed germination of three Opuntia species from semiarid lands of central Mexico.</title>
        <authorList>
            <person name="Delgado-Sanchez P."/>
            <person name="Jimenez-Bremont J.F."/>
            <person name="Guerrero-Gonzalez Mde L."/>
            <person name="Flores J."/>
        </authorList>
    </citation>
    <scope>NUCLEOTIDE SEQUENCE</scope>
    <source>
        <tissue evidence="3">Cladode</tissue>
    </source>
</reference>
<evidence type="ECO:0000313" key="3">
    <source>
        <dbReference type="EMBL" id="MBA4676273.1"/>
    </source>
</evidence>
<dbReference type="AlphaFoldDB" id="A0A7C9AWN2"/>
<feature type="region of interest" description="Disordered" evidence="1">
    <location>
        <begin position="89"/>
        <end position="110"/>
    </location>
</feature>
<reference evidence="3" key="2">
    <citation type="submission" date="2020-07" db="EMBL/GenBank/DDBJ databases">
        <authorList>
            <person name="Vera ALvarez R."/>
            <person name="Arias-Moreno D.M."/>
            <person name="Jimenez-Jacinto V."/>
            <person name="Jimenez-Bremont J.F."/>
            <person name="Swaminathan K."/>
            <person name="Moose S.P."/>
            <person name="Guerrero-Gonzalez M.L."/>
            <person name="Marino-Ramirez L."/>
            <person name="Landsman D."/>
            <person name="Rodriguez-Kessler M."/>
            <person name="Delgado-Sanchez P."/>
        </authorList>
    </citation>
    <scope>NUCLEOTIDE SEQUENCE</scope>
    <source>
        <tissue evidence="3">Cladode</tissue>
    </source>
</reference>
<name>A0A7C9AWN2_OPUST</name>
<organism evidence="3">
    <name type="scientific">Opuntia streptacantha</name>
    <name type="common">Prickly pear cactus</name>
    <name type="synonym">Opuntia cardona</name>
    <dbReference type="NCBI Taxonomy" id="393608"/>
    <lineage>
        <taxon>Eukaryota</taxon>
        <taxon>Viridiplantae</taxon>
        <taxon>Streptophyta</taxon>
        <taxon>Embryophyta</taxon>
        <taxon>Tracheophyta</taxon>
        <taxon>Spermatophyta</taxon>
        <taxon>Magnoliopsida</taxon>
        <taxon>eudicotyledons</taxon>
        <taxon>Gunneridae</taxon>
        <taxon>Pentapetalae</taxon>
        <taxon>Caryophyllales</taxon>
        <taxon>Cactineae</taxon>
        <taxon>Cactaceae</taxon>
        <taxon>Opuntioideae</taxon>
        <taxon>Opuntia</taxon>
    </lineage>
</organism>
<sequence length="110" mass="11788">MQNSFLVVHWVDTHPCRHHKSPLKEHGLFKGTPKAGFLMSKASASVAVLAGAVNSVTPIQILVVIMIGSVAVAAAAALSEDIWDGFRGRKRKPRSGIERGVKEQECNAGD</sequence>
<proteinExistence type="predicted"/>
<keyword evidence="2" id="KW-1133">Transmembrane helix</keyword>
<dbReference type="EMBL" id="GISG01270554">
    <property type="protein sequence ID" value="MBA4676273.1"/>
    <property type="molecule type" value="Transcribed_RNA"/>
</dbReference>
<accession>A0A7C9AWN2</accession>
<feature type="compositionally biased region" description="Basic and acidic residues" evidence="1">
    <location>
        <begin position="95"/>
        <end position="110"/>
    </location>
</feature>
<feature type="transmembrane region" description="Helical" evidence="2">
    <location>
        <begin position="59"/>
        <end position="83"/>
    </location>
</feature>